<dbReference type="SMART" id="SM00342">
    <property type="entry name" value="HTH_ARAC"/>
    <property type="match status" value="1"/>
</dbReference>
<evidence type="ECO:0000256" key="2">
    <source>
        <dbReference type="ARBA" id="ARBA00023125"/>
    </source>
</evidence>
<dbReference type="EMBL" id="JAFLVT010000019">
    <property type="protein sequence ID" value="MBO0450442.1"/>
    <property type="molecule type" value="Genomic_DNA"/>
</dbReference>
<evidence type="ECO:0000313" key="5">
    <source>
        <dbReference type="EMBL" id="MBO0450442.1"/>
    </source>
</evidence>
<dbReference type="RefSeq" id="WP_206905425.1">
    <property type="nucleotide sequence ID" value="NZ_JAFLVT010000019.1"/>
</dbReference>
<dbReference type="PANTHER" id="PTHR43280:SF28">
    <property type="entry name" value="HTH-TYPE TRANSCRIPTIONAL ACTIVATOR RHAS"/>
    <property type="match status" value="1"/>
</dbReference>
<dbReference type="Proteomes" id="UP000664256">
    <property type="component" value="Unassembled WGS sequence"/>
</dbReference>
<evidence type="ECO:0000259" key="4">
    <source>
        <dbReference type="PROSITE" id="PS01124"/>
    </source>
</evidence>
<protein>
    <submittedName>
        <fullName evidence="5">Helix-turn-helix domain-containing protein</fullName>
    </submittedName>
</protein>
<dbReference type="InterPro" id="IPR014710">
    <property type="entry name" value="RmlC-like_jellyroll"/>
</dbReference>
<dbReference type="Pfam" id="PF02311">
    <property type="entry name" value="AraC_binding"/>
    <property type="match status" value="1"/>
</dbReference>
<gene>
    <name evidence="5" type="ORF">JZO76_13020</name>
</gene>
<dbReference type="Gene3D" id="2.60.120.10">
    <property type="entry name" value="Jelly Rolls"/>
    <property type="match status" value="1"/>
</dbReference>
<dbReference type="SUPFAM" id="SSF51215">
    <property type="entry name" value="Regulatory protein AraC"/>
    <property type="match status" value="1"/>
</dbReference>
<dbReference type="InterPro" id="IPR037923">
    <property type="entry name" value="HTH-like"/>
</dbReference>
<dbReference type="SUPFAM" id="SSF46689">
    <property type="entry name" value="Homeodomain-like"/>
    <property type="match status" value="1"/>
</dbReference>
<dbReference type="Pfam" id="PF12833">
    <property type="entry name" value="HTH_18"/>
    <property type="match status" value="1"/>
</dbReference>
<keyword evidence="6" id="KW-1185">Reference proteome</keyword>
<sequence>MEFSELEIILQQENEIEKIQRKEGYNVNDQNLPFEKVAVPKMPQESFFKEGNIFINKHHRYSVMPAHTHSFVEFNYMLSGSCIQYVNGKEIILKQGELLLLDKDIVQEINSLNKDDILINILLKDESITTELIVNMVKSNGVVGEFLMNASNQYSSHDSFLHFHCGENEAVQSVLHRLILEYYNKENFYMRAINLLMSLLIIELTRSIESQQEDEDEELLQLLRYIEIHYPHLTLSEVSKEFGYNPNYISNKLKKQTGRSFKELTNYMRYQNSLELMRETNKSFLEIAYEVGYENLSSLYKLFAKYTRDTPKEIRKMMEKSNFQGNE</sequence>
<dbReference type="InterPro" id="IPR003313">
    <property type="entry name" value="AraC-bd"/>
</dbReference>
<feature type="domain" description="HTH araC/xylS-type" evidence="4">
    <location>
        <begin position="220"/>
        <end position="317"/>
    </location>
</feature>
<evidence type="ECO:0000313" key="6">
    <source>
        <dbReference type="Proteomes" id="UP000664256"/>
    </source>
</evidence>
<comment type="caution">
    <text evidence="5">The sequence shown here is derived from an EMBL/GenBank/DDBJ whole genome shotgun (WGS) entry which is preliminary data.</text>
</comment>
<dbReference type="Gene3D" id="1.10.10.60">
    <property type="entry name" value="Homeodomain-like"/>
    <property type="match status" value="2"/>
</dbReference>
<evidence type="ECO:0000256" key="1">
    <source>
        <dbReference type="ARBA" id="ARBA00023015"/>
    </source>
</evidence>
<dbReference type="InterPro" id="IPR009057">
    <property type="entry name" value="Homeodomain-like_sf"/>
</dbReference>
<accession>A0ABS3HAF2</accession>
<name>A0ABS3HAF2_9ENTE</name>
<organism evidence="5 6">
    <name type="scientific">Candidatus Enterococcus myersii</name>
    <dbReference type="NCBI Taxonomy" id="2815322"/>
    <lineage>
        <taxon>Bacteria</taxon>
        <taxon>Bacillati</taxon>
        <taxon>Bacillota</taxon>
        <taxon>Bacilli</taxon>
        <taxon>Lactobacillales</taxon>
        <taxon>Enterococcaceae</taxon>
        <taxon>Enterococcus</taxon>
    </lineage>
</organism>
<keyword evidence="2" id="KW-0238">DNA-binding</keyword>
<reference evidence="5 6" key="1">
    <citation type="submission" date="2021-03" db="EMBL/GenBank/DDBJ databases">
        <title>Enterococcal diversity collection.</title>
        <authorList>
            <person name="Gilmore M.S."/>
            <person name="Schwartzman J."/>
            <person name="Van Tyne D."/>
            <person name="Martin M."/>
            <person name="Earl A.M."/>
            <person name="Manson A.L."/>
            <person name="Straub T."/>
            <person name="Salamzade R."/>
            <person name="Saavedra J."/>
            <person name="Lebreton F."/>
            <person name="Prichula J."/>
            <person name="Schaufler K."/>
            <person name="Gaca A."/>
            <person name="Sgardioli B."/>
            <person name="Wagenaar J."/>
            <person name="Strong T."/>
        </authorList>
    </citation>
    <scope>NUCLEOTIDE SEQUENCE [LARGE SCALE GENOMIC DNA]</scope>
    <source>
        <strain evidence="5 6">MJM12</strain>
    </source>
</reference>
<keyword evidence="3" id="KW-0804">Transcription</keyword>
<dbReference type="PROSITE" id="PS01124">
    <property type="entry name" value="HTH_ARAC_FAMILY_2"/>
    <property type="match status" value="1"/>
</dbReference>
<dbReference type="InterPro" id="IPR018060">
    <property type="entry name" value="HTH_AraC"/>
</dbReference>
<evidence type="ECO:0000256" key="3">
    <source>
        <dbReference type="ARBA" id="ARBA00023163"/>
    </source>
</evidence>
<proteinExistence type="predicted"/>
<keyword evidence="1" id="KW-0805">Transcription regulation</keyword>
<dbReference type="PANTHER" id="PTHR43280">
    <property type="entry name" value="ARAC-FAMILY TRANSCRIPTIONAL REGULATOR"/>
    <property type="match status" value="1"/>
</dbReference>